<evidence type="ECO:0000313" key="4">
    <source>
        <dbReference type="Proteomes" id="UP000324222"/>
    </source>
</evidence>
<keyword evidence="4" id="KW-1185">Reference proteome</keyword>
<reference evidence="3 4" key="1">
    <citation type="submission" date="2019-05" db="EMBL/GenBank/DDBJ databases">
        <title>Another draft genome of Portunus trituberculatus and its Hox gene families provides insights of decapod evolution.</title>
        <authorList>
            <person name="Jeong J.-H."/>
            <person name="Song I."/>
            <person name="Kim S."/>
            <person name="Choi T."/>
            <person name="Kim D."/>
            <person name="Ryu S."/>
            <person name="Kim W."/>
        </authorList>
    </citation>
    <scope>NUCLEOTIDE SEQUENCE [LARGE SCALE GENOMIC DNA]</scope>
    <source>
        <tissue evidence="3">Muscle</tissue>
    </source>
</reference>
<name>A0A5B7E2N8_PORTR</name>
<protein>
    <submittedName>
        <fullName evidence="3">Uncharacterized protein</fullName>
    </submittedName>
</protein>
<sequence length="159" mass="17251">MQAMSQKSFHLHLLSFLPELSAVEVSAPRSTNILAKANCFSLHAKNSGPRRSAAPPPRPPLRTPPPCAGPSSLGGGEIVTLHNTGTREHKSTESPMYSKARTKARLLFLVAFIRDEKFFTEPRGVSKRTSSSSSSRLAWLSCGESSVVPWLLAPLLNKS</sequence>
<evidence type="ECO:0000313" key="3">
    <source>
        <dbReference type="EMBL" id="MPC27659.1"/>
    </source>
</evidence>
<keyword evidence="2" id="KW-0732">Signal</keyword>
<accession>A0A5B7E2N8</accession>
<comment type="caution">
    <text evidence="3">The sequence shown here is derived from an EMBL/GenBank/DDBJ whole genome shotgun (WGS) entry which is preliminary data.</text>
</comment>
<dbReference type="Proteomes" id="UP000324222">
    <property type="component" value="Unassembled WGS sequence"/>
</dbReference>
<dbReference type="EMBL" id="VSRR010001783">
    <property type="protein sequence ID" value="MPC27659.1"/>
    <property type="molecule type" value="Genomic_DNA"/>
</dbReference>
<dbReference type="AlphaFoldDB" id="A0A5B7E2N8"/>
<organism evidence="3 4">
    <name type="scientific">Portunus trituberculatus</name>
    <name type="common">Swimming crab</name>
    <name type="synonym">Neptunus trituberculatus</name>
    <dbReference type="NCBI Taxonomy" id="210409"/>
    <lineage>
        <taxon>Eukaryota</taxon>
        <taxon>Metazoa</taxon>
        <taxon>Ecdysozoa</taxon>
        <taxon>Arthropoda</taxon>
        <taxon>Crustacea</taxon>
        <taxon>Multicrustacea</taxon>
        <taxon>Malacostraca</taxon>
        <taxon>Eumalacostraca</taxon>
        <taxon>Eucarida</taxon>
        <taxon>Decapoda</taxon>
        <taxon>Pleocyemata</taxon>
        <taxon>Brachyura</taxon>
        <taxon>Eubrachyura</taxon>
        <taxon>Portunoidea</taxon>
        <taxon>Portunidae</taxon>
        <taxon>Portuninae</taxon>
        <taxon>Portunus</taxon>
    </lineage>
</organism>
<feature type="chain" id="PRO_5022927458" evidence="2">
    <location>
        <begin position="23"/>
        <end position="159"/>
    </location>
</feature>
<gene>
    <name evidence="3" type="ORF">E2C01_020836</name>
</gene>
<proteinExistence type="predicted"/>
<evidence type="ECO:0000256" key="1">
    <source>
        <dbReference type="SAM" id="MobiDB-lite"/>
    </source>
</evidence>
<feature type="signal peptide" evidence="2">
    <location>
        <begin position="1"/>
        <end position="22"/>
    </location>
</feature>
<feature type="region of interest" description="Disordered" evidence="1">
    <location>
        <begin position="45"/>
        <end position="76"/>
    </location>
</feature>
<feature type="compositionally biased region" description="Pro residues" evidence="1">
    <location>
        <begin position="54"/>
        <end position="68"/>
    </location>
</feature>
<evidence type="ECO:0000256" key="2">
    <source>
        <dbReference type="SAM" id="SignalP"/>
    </source>
</evidence>